<dbReference type="AlphaFoldDB" id="A0A3E3E9G5"/>
<dbReference type="Proteomes" id="UP000261032">
    <property type="component" value="Unassembled WGS sequence"/>
</dbReference>
<reference evidence="1 2" key="1">
    <citation type="submission" date="2018-08" db="EMBL/GenBank/DDBJ databases">
        <title>A genome reference for cultivated species of the human gut microbiota.</title>
        <authorList>
            <person name="Zou Y."/>
            <person name="Xue W."/>
            <person name="Luo G."/>
        </authorList>
    </citation>
    <scope>NUCLEOTIDE SEQUENCE [LARGE SCALE GENOMIC DNA]</scope>
    <source>
        <strain evidence="1 2">OM06-4</strain>
    </source>
</reference>
<accession>A0A3E3E9G5</accession>
<sequence length="303" mass="35512">MGTRRNTLKQIEYYIGYSVSMAFHRNVAACLKVFCRHNSMSFNATKQQGGDKGVDFYIKDNDTYFAFSGSTDTSLDNTIKKIEHDLKRMTECVIDKGYYTGKISKFIFIYNTFGDEKANDPESRIDNLFGKYFDKYYKFDFAIWNVEDLRVELDNCCSDELLIAIMEEIDLISSNNSPFIMDEIRDVLNKIEDTEKSEQDFVRKSTSKKIEDNNLTVIKMDIEDFLTDEWYSRFETVISEPDYNEKFMLFKNAIVNIYNSNKKNFSGLELFDAIIDTVKERYSCSKKASKYLVVYIFDKCDIF</sequence>
<dbReference type="EMBL" id="QUSL01000043">
    <property type="protein sequence ID" value="RGD78815.1"/>
    <property type="molecule type" value="Genomic_DNA"/>
</dbReference>
<organism evidence="1 2">
    <name type="scientific">Thomasclavelia ramosa</name>
    <dbReference type="NCBI Taxonomy" id="1547"/>
    <lineage>
        <taxon>Bacteria</taxon>
        <taxon>Bacillati</taxon>
        <taxon>Bacillota</taxon>
        <taxon>Erysipelotrichia</taxon>
        <taxon>Erysipelotrichales</taxon>
        <taxon>Coprobacillaceae</taxon>
        <taxon>Thomasclavelia</taxon>
    </lineage>
</organism>
<evidence type="ECO:0000313" key="2">
    <source>
        <dbReference type="Proteomes" id="UP000261032"/>
    </source>
</evidence>
<comment type="caution">
    <text evidence="1">The sequence shown here is derived from an EMBL/GenBank/DDBJ whole genome shotgun (WGS) entry which is preliminary data.</text>
</comment>
<evidence type="ECO:0000313" key="1">
    <source>
        <dbReference type="EMBL" id="RGD78815.1"/>
    </source>
</evidence>
<proteinExistence type="predicted"/>
<gene>
    <name evidence="1" type="ORF">DXB93_16990</name>
</gene>
<dbReference type="RefSeq" id="WP_117582534.1">
    <property type="nucleotide sequence ID" value="NZ_DAWCUW010000005.1"/>
</dbReference>
<name>A0A3E3E9G5_9FIRM</name>
<protein>
    <submittedName>
        <fullName evidence="1">Uncharacterized protein</fullName>
    </submittedName>
</protein>